<feature type="non-terminal residue" evidence="1">
    <location>
        <position position="120"/>
    </location>
</feature>
<proteinExistence type="predicted"/>
<evidence type="ECO:0000313" key="2">
    <source>
        <dbReference type="Proteomes" id="UP000789920"/>
    </source>
</evidence>
<gene>
    <name evidence="1" type="ORF">RPERSI_LOCUS10483</name>
</gene>
<dbReference type="EMBL" id="CAJVQC010020791">
    <property type="protein sequence ID" value="CAG8710213.1"/>
    <property type="molecule type" value="Genomic_DNA"/>
</dbReference>
<sequence length="120" mass="13999">KQNNVKNGRSIRKRRRQLDSRIINLNDINRIAGWVDYRQKKVFVSEGDNSTLELLISMILIELQDGLVNSPIESIYWSDKKSPYFGSDLCMTSSSTWNSIKRSYEHEIISEGTFFAEDYE</sequence>
<protein>
    <submittedName>
        <fullName evidence="1">20275_t:CDS:1</fullName>
    </submittedName>
</protein>
<dbReference type="Proteomes" id="UP000789920">
    <property type="component" value="Unassembled WGS sequence"/>
</dbReference>
<comment type="caution">
    <text evidence="1">The sequence shown here is derived from an EMBL/GenBank/DDBJ whole genome shotgun (WGS) entry which is preliminary data.</text>
</comment>
<accession>A0ACA9PN16</accession>
<evidence type="ECO:0000313" key="1">
    <source>
        <dbReference type="EMBL" id="CAG8710213.1"/>
    </source>
</evidence>
<name>A0ACA9PN16_9GLOM</name>
<feature type="non-terminal residue" evidence="1">
    <location>
        <position position="1"/>
    </location>
</feature>
<reference evidence="1" key="1">
    <citation type="submission" date="2021-06" db="EMBL/GenBank/DDBJ databases">
        <authorList>
            <person name="Kallberg Y."/>
            <person name="Tangrot J."/>
            <person name="Rosling A."/>
        </authorList>
    </citation>
    <scope>NUCLEOTIDE SEQUENCE</scope>
    <source>
        <strain evidence="1">MA461A</strain>
    </source>
</reference>
<organism evidence="1 2">
    <name type="scientific">Racocetra persica</name>
    <dbReference type="NCBI Taxonomy" id="160502"/>
    <lineage>
        <taxon>Eukaryota</taxon>
        <taxon>Fungi</taxon>
        <taxon>Fungi incertae sedis</taxon>
        <taxon>Mucoromycota</taxon>
        <taxon>Glomeromycotina</taxon>
        <taxon>Glomeromycetes</taxon>
        <taxon>Diversisporales</taxon>
        <taxon>Gigasporaceae</taxon>
        <taxon>Racocetra</taxon>
    </lineage>
</organism>
<keyword evidence="2" id="KW-1185">Reference proteome</keyword>